<evidence type="ECO:0000259" key="7">
    <source>
        <dbReference type="Pfam" id="PF07687"/>
    </source>
</evidence>
<dbReference type="HOGENOM" id="CLU_021802_6_0_7"/>
<keyword evidence="4" id="KW-0862">Zinc</keyword>
<dbReference type="Gene3D" id="3.30.70.360">
    <property type="match status" value="1"/>
</dbReference>
<evidence type="ECO:0000256" key="4">
    <source>
        <dbReference type="ARBA" id="ARBA00022833"/>
    </source>
</evidence>
<sequence>MNINSERVAQIFTALCEISSPSKNERVIANYLKEIFRELGATEIYEDNSAEQTGSNSGNIIVRFAGSCPERTPLLFACHMDTVLPADNIEVARENDTFTSAGETVLGGDDKSGIVALIEAFTLIKENDTEHGAIELVFTTCEEIGLLGAKYLEYDKLQAKMGYALDAGGSDTVVTRAPTANSIDIIIHGLAAHAGLSPAKGINALTLAAQALAGLQLGRLDADSTANFGLISGGTAVNIVPDKVCLHGEVRSQSPAKLDEYTEKICTVFRKTVADWSSPEHKEQRPSIDIEVIKEYDAIVINEEGPLIQHLLRVTKAMGINIGITSTGGGSDANVFNGHGIETAILATGMDLVHTTAERIDLKDMLKLTNLIYEIISQG</sequence>
<organism evidence="8 9">
    <name type="scientific">Desulfotalea psychrophila (strain LSv54 / DSM 12343)</name>
    <dbReference type="NCBI Taxonomy" id="177439"/>
    <lineage>
        <taxon>Bacteria</taxon>
        <taxon>Pseudomonadati</taxon>
        <taxon>Thermodesulfobacteriota</taxon>
        <taxon>Desulfobulbia</taxon>
        <taxon>Desulfobulbales</taxon>
        <taxon>Desulfocapsaceae</taxon>
        <taxon>Desulfotalea</taxon>
    </lineage>
</organism>
<feature type="domain" description="Peptidase M20 dimerisation" evidence="7">
    <location>
        <begin position="182"/>
        <end position="273"/>
    </location>
</feature>
<dbReference type="EMBL" id="CR522870">
    <property type="protein sequence ID" value="CAG34987.1"/>
    <property type="molecule type" value="Genomic_DNA"/>
</dbReference>
<name>Q6ARN8_DESPS</name>
<dbReference type="Proteomes" id="UP000000602">
    <property type="component" value="Chromosome"/>
</dbReference>
<dbReference type="InterPro" id="IPR008007">
    <property type="entry name" value="Peptidase_M42"/>
</dbReference>
<evidence type="ECO:0000313" key="9">
    <source>
        <dbReference type="Proteomes" id="UP000000602"/>
    </source>
</evidence>
<protein>
    <recommendedName>
        <fullName evidence="7">Peptidase M20 dimerisation domain-containing protein</fullName>
    </recommendedName>
</protein>
<proteinExistence type="inferred from homology"/>
<evidence type="ECO:0000256" key="3">
    <source>
        <dbReference type="ARBA" id="ARBA00022801"/>
    </source>
</evidence>
<reference evidence="9" key="1">
    <citation type="journal article" date="2004" name="Environ. Microbiol.">
        <title>The genome of Desulfotalea psychrophila, a sulfate-reducing bacterium from permanently cold Arctic sediments.</title>
        <authorList>
            <person name="Rabus R."/>
            <person name="Ruepp A."/>
            <person name="Frickey T."/>
            <person name="Rattei T."/>
            <person name="Fartmann B."/>
            <person name="Stark M."/>
            <person name="Bauer M."/>
            <person name="Zibat A."/>
            <person name="Lombardot T."/>
            <person name="Becker I."/>
            <person name="Amann J."/>
            <person name="Gellner K."/>
            <person name="Teeling H."/>
            <person name="Leuschner W.D."/>
            <person name="Gloeckner F.-O."/>
            <person name="Lupas A.N."/>
            <person name="Amann R."/>
            <person name="Klenk H.-P."/>
        </authorList>
    </citation>
    <scope>NUCLEOTIDE SEQUENCE [LARGE SCALE GENOMIC DNA]</scope>
    <source>
        <strain evidence="9">DSM 12343 / LSv54</strain>
    </source>
</reference>
<dbReference type="SUPFAM" id="SSF55031">
    <property type="entry name" value="Bacterial exopeptidase dimerisation domain"/>
    <property type="match status" value="1"/>
</dbReference>
<evidence type="ECO:0000256" key="1">
    <source>
        <dbReference type="ARBA" id="ARBA00001947"/>
    </source>
</evidence>
<dbReference type="Pfam" id="PF07687">
    <property type="entry name" value="M20_dimer"/>
    <property type="match status" value="1"/>
</dbReference>
<dbReference type="SUPFAM" id="SSF53187">
    <property type="entry name" value="Zn-dependent exopeptidases"/>
    <property type="match status" value="1"/>
</dbReference>
<dbReference type="AlphaFoldDB" id="Q6ARN8"/>
<dbReference type="GO" id="GO:0004177">
    <property type="term" value="F:aminopeptidase activity"/>
    <property type="evidence" value="ECO:0007669"/>
    <property type="project" value="UniProtKB-UniRule"/>
</dbReference>
<evidence type="ECO:0000256" key="6">
    <source>
        <dbReference type="PIRSR" id="PIRSR001123-2"/>
    </source>
</evidence>
<keyword evidence="2 6" id="KW-0479">Metal-binding</keyword>
<dbReference type="Pfam" id="PF01546">
    <property type="entry name" value="Peptidase_M20"/>
    <property type="match status" value="1"/>
</dbReference>
<dbReference type="InterPro" id="IPR010162">
    <property type="entry name" value="PepT-like"/>
</dbReference>
<dbReference type="OrthoDB" id="9809784at2"/>
<dbReference type="PIRSF" id="PIRSF001123">
    <property type="entry name" value="PepA_GA"/>
    <property type="match status" value="1"/>
</dbReference>
<evidence type="ECO:0000256" key="5">
    <source>
        <dbReference type="PIRNR" id="PIRNR001123"/>
    </source>
</evidence>
<comment type="cofactor">
    <cofactor evidence="6">
        <name>a divalent metal cation</name>
        <dbReference type="ChEBI" id="CHEBI:60240"/>
    </cofactor>
    <text evidence="6">Binds 2 divalent metal cations per subunit.</text>
</comment>
<dbReference type="NCBIfam" id="TIGR01883">
    <property type="entry name" value="PepT-like"/>
    <property type="match status" value="1"/>
</dbReference>
<feature type="binding site" evidence="6">
    <location>
        <position position="354"/>
    </location>
    <ligand>
        <name>Zn(2+)</name>
        <dbReference type="ChEBI" id="CHEBI:29105"/>
        <label>2</label>
    </ligand>
</feature>
<evidence type="ECO:0000256" key="2">
    <source>
        <dbReference type="ARBA" id="ARBA00022723"/>
    </source>
</evidence>
<comment type="similarity">
    <text evidence="5">Belongs to the peptidase M42 family.</text>
</comment>
<dbReference type="Gene3D" id="3.40.630.10">
    <property type="entry name" value="Zn peptidases"/>
    <property type="match status" value="1"/>
</dbReference>
<keyword evidence="3" id="KW-0378">Hydrolase</keyword>
<dbReference type="STRING" id="177439.DP0258"/>
<dbReference type="PANTHER" id="PTHR42994">
    <property type="entry name" value="PEPTIDASE T"/>
    <property type="match status" value="1"/>
</dbReference>
<evidence type="ECO:0000313" key="8">
    <source>
        <dbReference type="EMBL" id="CAG34987.1"/>
    </source>
</evidence>
<comment type="cofactor">
    <cofactor evidence="1">
        <name>Zn(2+)</name>
        <dbReference type="ChEBI" id="CHEBI:29105"/>
    </cofactor>
</comment>
<dbReference type="KEGG" id="dps:DP0258"/>
<keyword evidence="9" id="KW-1185">Reference proteome</keyword>
<dbReference type="InterPro" id="IPR036264">
    <property type="entry name" value="Bact_exopeptidase_dim_dom"/>
</dbReference>
<dbReference type="GO" id="GO:0046872">
    <property type="term" value="F:metal ion binding"/>
    <property type="evidence" value="ECO:0007669"/>
    <property type="project" value="UniProtKB-UniRule"/>
</dbReference>
<dbReference type="eggNOG" id="COG2195">
    <property type="taxonomic scope" value="Bacteria"/>
</dbReference>
<accession>Q6ARN8</accession>
<dbReference type="InterPro" id="IPR011650">
    <property type="entry name" value="Peptidase_M20_dimer"/>
</dbReference>
<dbReference type="InterPro" id="IPR002933">
    <property type="entry name" value="Peptidase_M20"/>
</dbReference>
<dbReference type="PANTHER" id="PTHR42994:SF2">
    <property type="entry name" value="PEPTIDASE"/>
    <property type="match status" value="1"/>
</dbReference>
<dbReference type="RefSeq" id="WP_011187503.1">
    <property type="nucleotide sequence ID" value="NC_006138.1"/>
</dbReference>
<gene>
    <name evidence="8" type="ordered locus">DP0258</name>
</gene>